<dbReference type="AlphaFoldDB" id="A0A6L8MLE6"/>
<evidence type="ECO:0000256" key="1">
    <source>
        <dbReference type="ARBA" id="ARBA00004651"/>
    </source>
</evidence>
<feature type="transmembrane region" description="Helical" evidence="6">
    <location>
        <begin position="252"/>
        <end position="271"/>
    </location>
</feature>
<evidence type="ECO:0000313" key="7">
    <source>
        <dbReference type="EMBL" id="MYM84000.1"/>
    </source>
</evidence>
<dbReference type="EMBL" id="WWCP01000026">
    <property type="protein sequence ID" value="MYM84000.1"/>
    <property type="molecule type" value="Genomic_DNA"/>
</dbReference>
<feature type="transmembrane region" description="Helical" evidence="6">
    <location>
        <begin position="76"/>
        <end position="96"/>
    </location>
</feature>
<feature type="transmembrane region" description="Helical" evidence="6">
    <location>
        <begin position="325"/>
        <end position="348"/>
    </location>
</feature>
<protein>
    <submittedName>
        <fullName evidence="7">Oligosaccharide flippase family protein</fullName>
    </submittedName>
</protein>
<comment type="caution">
    <text evidence="7">The sequence shown here is derived from an EMBL/GenBank/DDBJ whole genome shotgun (WGS) entry which is preliminary data.</text>
</comment>
<evidence type="ECO:0000256" key="6">
    <source>
        <dbReference type="SAM" id="Phobius"/>
    </source>
</evidence>
<dbReference type="Proteomes" id="UP000474565">
    <property type="component" value="Unassembled WGS sequence"/>
</dbReference>
<keyword evidence="3 6" id="KW-0812">Transmembrane</keyword>
<keyword evidence="4 6" id="KW-1133">Transmembrane helix</keyword>
<accession>A0A6L8MLE6</accession>
<evidence type="ECO:0000256" key="4">
    <source>
        <dbReference type="ARBA" id="ARBA00022989"/>
    </source>
</evidence>
<evidence type="ECO:0000313" key="8">
    <source>
        <dbReference type="Proteomes" id="UP000474565"/>
    </source>
</evidence>
<feature type="transmembrane region" description="Helical" evidence="6">
    <location>
        <begin position="355"/>
        <end position="373"/>
    </location>
</feature>
<feature type="transmembrane region" description="Helical" evidence="6">
    <location>
        <begin position="221"/>
        <end position="240"/>
    </location>
</feature>
<reference evidence="7 8" key="1">
    <citation type="submission" date="2019-12" db="EMBL/GenBank/DDBJ databases">
        <title>Novel species isolated from a subtropical stream in China.</title>
        <authorList>
            <person name="Lu H."/>
        </authorList>
    </citation>
    <scope>NUCLEOTIDE SEQUENCE [LARGE SCALE GENOMIC DNA]</scope>
    <source>
        <strain evidence="7 8">FT50W</strain>
    </source>
</reference>
<dbReference type="InterPro" id="IPR002797">
    <property type="entry name" value="Polysacc_synth"/>
</dbReference>
<proteinExistence type="predicted"/>
<dbReference type="PANTHER" id="PTHR30250:SF11">
    <property type="entry name" value="O-ANTIGEN TRANSPORTER-RELATED"/>
    <property type="match status" value="1"/>
</dbReference>
<sequence>MKTVFATASMLVRILSQTLVFLLIGKVLGPVELGQFSLFMVYASLIGLVADYGCSNPALREMSVDVDRAATIMNDYLVFRVAMGVVCYTIGGLGLYLSGLVTAADAPLFLWISLASFVALQADFVLLIFRATTRYNEETVTSVCTSLVHMLLVGSVCFMSPHIVPVTLAFLGSRLFALVFTISMVRRKAAMLRYAAGQIGAALRAAPAMLRQRTLYAADSFITAAFGQVDTLLVGHLLGLHALGNYQLGAKVLQMSLSIVQVASSVYIPALSRAVHQAHPLRMMLRMMLALAAVGALAAAAIYWIMPYLVDLTMGAQFADANVLWGGIGLAVFIRCLAASFGILLVALDKPGVRTVVQVGIIASLVALAWLLLPSYGLWGMGYAVAGALGVGLLIYLLAVLRLAPSLAAPRQLIRP</sequence>
<keyword evidence="5 6" id="KW-0472">Membrane</keyword>
<dbReference type="InterPro" id="IPR050833">
    <property type="entry name" value="Poly_Biosynth_Transport"/>
</dbReference>
<gene>
    <name evidence="7" type="ORF">GTP44_18845</name>
</gene>
<name>A0A6L8MLE6_9BURK</name>
<organism evidence="7 8">
    <name type="scientific">Duganella lactea</name>
    <dbReference type="NCBI Taxonomy" id="2692173"/>
    <lineage>
        <taxon>Bacteria</taxon>
        <taxon>Pseudomonadati</taxon>
        <taxon>Pseudomonadota</taxon>
        <taxon>Betaproteobacteria</taxon>
        <taxon>Burkholderiales</taxon>
        <taxon>Oxalobacteraceae</taxon>
        <taxon>Telluria group</taxon>
        <taxon>Duganella</taxon>
    </lineage>
</organism>
<evidence type="ECO:0000256" key="3">
    <source>
        <dbReference type="ARBA" id="ARBA00022692"/>
    </source>
</evidence>
<evidence type="ECO:0000256" key="5">
    <source>
        <dbReference type="ARBA" id="ARBA00023136"/>
    </source>
</evidence>
<dbReference type="Pfam" id="PF01943">
    <property type="entry name" value="Polysacc_synt"/>
    <property type="match status" value="1"/>
</dbReference>
<keyword evidence="2" id="KW-1003">Cell membrane</keyword>
<dbReference type="GO" id="GO:0005886">
    <property type="term" value="C:plasma membrane"/>
    <property type="evidence" value="ECO:0007669"/>
    <property type="project" value="UniProtKB-SubCell"/>
</dbReference>
<feature type="transmembrane region" description="Helical" evidence="6">
    <location>
        <begin position="36"/>
        <end position="55"/>
    </location>
</feature>
<feature type="transmembrane region" description="Helical" evidence="6">
    <location>
        <begin position="108"/>
        <end position="128"/>
    </location>
</feature>
<dbReference type="RefSeq" id="WP_161020630.1">
    <property type="nucleotide sequence ID" value="NZ_WWCP01000026.1"/>
</dbReference>
<feature type="transmembrane region" description="Helical" evidence="6">
    <location>
        <begin position="167"/>
        <end position="185"/>
    </location>
</feature>
<feature type="transmembrane region" description="Helical" evidence="6">
    <location>
        <begin position="283"/>
        <end position="305"/>
    </location>
</feature>
<dbReference type="PANTHER" id="PTHR30250">
    <property type="entry name" value="PST FAMILY PREDICTED COLANIC ACID TRANSPORTER"/>
    <property type="match status" value="1"/>
</dbReference>
<feature type="transmembrane region" description="Helical" evidence="6">
    <location>
        <begin position="379"/>
        <end position="401"/>
    </location>
</feature>
<feature type="transmembrane region" description="Helical" evidence="6">
    <location>
        <begin position="140"/>
        <end position="161"/>
    </location>
</feature>
<comment type="subcellular location">
    <subcellularLocation>
        <location evidence="1">Cell membrane</location>
        <topology evidence="1">Multi-pass membrane protein</topology>
    </subcellularLocation>
</comment>
<evidence type="ECO:0000256" key="2">
    <source>
        <dbReference type="ARBA" id="ARBA00022475"/>
    </source>
</evidence>